<dbReference type="AlphaFoldDB" id="A0A1J1I0F7"/>
<sequence length="92" mass="10729">MITAYFIFEKHNPTTTTSWERGRYETSLELLFGNNNNRGIINIEKTNSESEKKLMDVDFCSLEFVEVISHCVRQLDHMTMSRTFSLSSKLSE</sequence>
<accession>A0A1J1I0F7</accession>
<proteinExistence type="predicted"/>
<gene>
    <name evidence="1" type="ORF">CLUMA_CG007285</name>
</gene>
<protein>
    <submittedName>
        <fullName evidence="1">CLUMA_CG007285, isoform A</fullName>
    </submittedName>
</protein>
<keyword evidence="2" id="KW-1185">Reference proteome</keyword>
<evidence type="ECO:0000313" key="2">
    <source>
        <dbReference type="Proteomes" id="UP000183832"/>
    </source>
</evidence>
<organism evidence="1 2">
    <name type="scientific">Clunio marinus</name>
    <dbReference type="NCBI Taxonomy" id="568069"/>
    <lineage>
        <taxon>Eukaryota</taxon>
        <taxon>Metazoa</taxon>
        <taxon>Ecdysozoa</taxon>
        <taxon>Arthropoda</taxon>
        <taxon>Hexapoda</taxon>
        <taxon>Insecta</taxon>
        <taxon>Pterygota</taxon>
        <taxon>Neoptera</taxon>
        <taxon>Endopterygota</taxon>
        <taxon>Diptera</taxon>
        <taxon>Nematocera</taxon>
        <taxon>Chironomoidea</taxon>
        <taxon>Chironomidae</taxon>
        <taxon>Clunio</taxon>
    </lineage>
</organism>
<name>A0A1J1I0F7_9DIPT</name>
<dbReference type="Proteomes" id="UP000183832">
    <property type="component" value="Unassembled WGS sequence"/>
</dbReference>
<evidence type="ECO:0000313" key="1">
    <source>
        <dbReference type="EMBL" id="CRK93757.1"/>
    </source>
</evidence>
<reference evidence="1 2" key="1">
    <citation type="submission" date="2015-04" db="EMBL/GenBank/DDBJ databases">
        <authorList>
            <person name="Syromyatnikov M.Y."/>
            <person name="Popov V.N."/>
        </authorList>
    </citation>
    <scope>NUCLEOTIDE SEQUENCE [LARGE SCALE GENOMIC DNA]</scope>
</reference>
<dbReference type="EMBL" id="CVRI01000038">
    <property type="protein sequence ID" value="CRK93757.1"/>
    <property type="molecule type" value="Genomic_DNA"/>
</dbReference>